<comment type="caution">
    <text evidence="9">The sequence shown here is derived from an EMBL/GenBank/DDBJ whole genome shotgun (WGS) entry which is preliminary data.</text>
</comment>
<dbReference type="InterPro" id="IPR005648">
    <property type="entry name" value="FlgD"/>
</dbReference>
<dbReference type="EMBL" id="JACHLI010000018">
    <property type="protein sequence ID" value="MBB4865364.1"/>
    <property type="molecule type" value="Genomic_DNA"/>
</dbReference>
<protein>
    <recommendedName>
        <fullName evidence="2 5">Basal-body rod modification protein FlgD</fullName>
    </recommendedName>
</protein>
<evidence type="ECO:0000256" key="1">
    <source>
        <dbReference type="ARBA" id="ARBA00010577"/>
    </source>
</evidence>
<feature type="domain" description="FlgD/Vpr Ig-like" evidence="7">
    <location>
        <begin position="108"/>
        <end position="177"/>
    </location>
</feature>
<evidence type="ECO:0000313" key="10">
    <source>
        <dbReference type="Proteomes" id="UP000566995"/>
    </source>
</evidence>
<comment type="function">
    <text evidence="4 5">Required for flagellar hook formation. May act as a scaffolding protein.</text>
</comment>
<dbReference type="Proteomes" id="UP000566995">
    <property type="component" value="Unassembled WGS sequence"/>
</dbReference>
<sequence>MATTIDNSLASASSTNTSSAKKDTASELSANFLTMLMAQLKNQDPTNPMDNSQMTSQLAQINQVSSLDKLTTQMAGITSQINASQYLQATQLIGSGVLVPGNRVIAVEGTTTPIGVDLSGDASSVTISIKNSAGEVVRKYEEKSVSSGTNSFDWDGKLEDGSTAPDGGYTFEVAVSGDGSSVTATALNYALVGSVKMDGDNVMLDLGAVYGQVNLKDVRAYFSKVN</sequence>
<gene>
    <name evidence="9" type="ORF">HNP46_004245</name>
</gene>
<dbReference type="RefSeq" id="WP_184592774.1">
    <property type="nucleotide sequence ID" value="NZ_JACHLI010000018.1"/>
</dbReference>
<dbReference type="Pfam" id="PF03963">
    <property type="entry name" value="FlgD"/>
    <property type="match status" value="1"/>
</dbReference>
<evidence type="ECO:0000313" key="9">
    <source>
        <dbReference type="EMBL" id="MBB4865364.1"/>
    </source>
</evidence>
<dbReference type="Pfam" id="PF13860">
    <property type="entry name" value="FlgD_ig"/>
    <property type="match status" value="1"/>
</dbReference>
<feature type="compositionally biased region" description="Low complexity" evidence="6">
    <location>
        <begin position="1"/>
        <end position="19"/>
    </location>
</feature>
<accession>A0A7W7KM72</accession>
<keyword evidence="9" id="KW-0969">Cilium</keyword>
<evidence type="ECO:0000256" key="4">
    <source>
        <dbReference type="ARBA" id="ARBA00024746"/>
    </source>
</evidence>
<evidence type="ECO:0000256" key="3">
    <source>
        <dbReference type="ARBA" id="ARBA00022795"/>
    </source>
</evidence>
<reference evidence="9 10" key="1">
    <citation type="submission" date="2020-08" db="EMBL/GenBank/DDBJ databases">
        <title>Functional genomics of gut bacteria from endangered species of beetles.</title>
        <authorList>
            <person name="Carlos-Shanley C."/>
        </authorList>
    </citation>
    <scope>NUCLEOTIDE SEQUENCE [LARGE SCALE GENOMIC DNA]</scope>
    <source>
        <strain evidence="9 10">S00179</strain>
    </source>
</reference>
<dbReference type="AlphaFoldDB" id="A0A7W7KM72"/>
<organism evidence="9 10">
    <name type="scientific">Pseudomonas nitroreducens</name>
    <dbReference type="NCBI Taxonomy" id="46680"/>
    <lineage>
        <taxon>Bacteria</taxon>
        <taxon>Pseudomonadati</taxon>
        <taxon>Pseudomonadota</taxon>
        <taxon>Gammaproteobacteria</taxon>
        <taxon>Pseudomonadales</taxon>
        <taxon>Pseudomonadaceae</taxon>
        <taxon>Pseudomonas</taxon>
    </lineage>
</organism>
<keyword evidence="9" id="KW-0966">Cell projection</keyword>
<evidence type="ECO:0000259" key="7">
    <source>
        <dbReference type="Pfam" id="PF13860"/>
    </source>
</evidence>
<dbReference type="Pfam" id="PF13861">
    <property type="entry name" value="FLgD_tudor"/>
    <property type="match status" value="1"/>
</dbReference>
<evidence type="ECO:0000256" key="6">
    <source>
        <dbReference type="SAM" id="MobiDB-lite"/>
    </source>
</evidence>
<dbReference type="Gene3D" id="2.30.30.910">
    <property type="match status" value="1"/>
</dbReference>
<dbReference type="InterPro" id="IPR025963">
    <property type="entry name" value="FLgD_Tudor"/>
</dbReference>
<dbReference type="Gene3D" id="2.60.40.4070">
    <property type="match status" value="1"/>
</dbReference>
<keyword evidence="9" id="KW-0282">Flagellum</keyword>
<dbReference type="InterPro" id="IPR025965">
    <property type="entry name" value="FlgD/Vpr_Ig-like"/>
</dbReference>
<dbReference type="GO" id="GO:0044781">
    <property type="term" value="P:bacterial-type flagellum organization"/>
    <property type="evidence" value="ECO:0007669"/>
    <property type="project" value="UniProtKB-UniRule"/>
</dbReference>
<comment type="similarity">
    <text evidence="1 5">Belongs to the FlgD family.</text>
</comment>
<keyword evidence="3 5" id="KW-1005">Bacterial flagellum biogenesis</keyword>
<feature type="region of interest" description="Disordered" evidence="6">
    <location>
        <begin position="1"/>
        <end position="23"/>
    </location>
</feature>
<evidence type="ECO:0000256" key="2">
    <source>
        <dbReference type="ARBA" id="ARBA00016013"/>
    </source>
</evidence>
<proteinExistence type="inferred from homology"/>
<name>A0A7W7KM72_PSENT</name>
<evidence type="ECO:0000256" key="5">
    <source>
        <dbReference type="RuleBase" id="RU362076"/>
    </source>
</evidence>
<feature type="domain" description="FlgD Tudor-like" evidence="8">
    <location>
        <begin position="84"/>
        <end position="219"/>
    </location>
</feature>
<evidence type="ECO:0000259" key="8">
    <source>
        <dbReference type="Pfam" id="PF13861"/>
    </source>
</evidence>